<feature type="binding site" evidence="8">
    <location>
        <position position="149"/>
    </location>
    <ligand>
        <name>[4Fe-4S] cluster</name>
        <dbReference type="ChEBI" id="CHEBI:49883"/>
        <label>2</label>
        <note>4Fe-4S-S-AdoMet</note>
    </ligand>
</feature>
<keyword evidence="11" id="KW-0689">Ribosomal protein</keyword>
<feature type="binding site" evidence="8">
    <location>
        <position position="47"/>
    </location>
    <ligand>
        <name>[4Fe-4S] cluster</name>
        <dbReference type="ChEBI" id="CHEBI:49883"/>
        <label>1</label>
    </ligand>
</feature>
<dbReference type="SFLD" id="SFLDF00274">
    <property type="entry name" value="ribosomal_protein_S12_methylth"/>
    <property type="match status" value="1"/>
</dbReference>
<proteinExistence type="inferred from homology"/>
<dbReference type="GO" id="GO:0035599">
    <property type="term" value="F:aspartic acid methylthiotransferase activity"/>
    <property type="evidence" value="ECO:0007669"/>
    <property type="project" value="TreeGrafter"/>
</dbReference>
<dbReference type="InterPro" id="IPR038135">
    <property type="entry name" value="Methylthiotransferase_N_sf"/>
</dbReference>
<feature type="binding site" evidence="8">
    <location>
        <position position="11"/>
    </location>
    <ligand>
        <name>[4Fe-4S] cluster</name>
        <dbReference type="ChEBI" id="CHEBI:49883"/>
        <label>1</label>
    </ligand>
</feature>
<dbReference type="EMBL" id="DTDR01000158">
    <property type="protein sequence ID" value="HGK64209.1"/>
    <property type="molecule type" value="Genomic_DNA"/>
</dbReference>
<keyword evidence="11" id="KW-0687">Ribonucleoprotein</keyword>
<comment type="caution">
    <text evidence="11">The sequence shown here is derived from an EMBL/GenBank/DDBJ whole genome shotgun (WGS) entry which is preliminary data.</text>
</comment>
<dbReference type="InterPro" id="IPR012340">
    <property type="entry name" value="NA-bd_OB-fold"/>
</dbReference>
<dbReference type="PROSITE" id="PS01278">
    <property type="entry name" value="MTTASE_RADICAL"/>
    <property type="match status" value="1"/>
</dbReference>
<dbReference type="PANTHER" id="PTHR43837">
    <property type="entry name" value="RIBOSOMAL PROTEIN S12 METHYLTHIOTRANSFERASE RIMO"/>
    <property type="match status" value="1"/>
</dbReference>
<comment type="cofactor">
    <cofactor evidence="8">
        <name>[4Fe-4S] cluster</name>
        <dbReference type="ChEBI" id="CHEBI:49883"/>
    </cofactor>
    <text evidence="8">Binds 2 [4Fe-4S] clusters. One cluster is coordinated with 3 cysteines and an exchangeable S-adenosyl-L-methionine.</text>
</comment>
<dbReference type="PROSITE" id="PS51449">
    <property type="entry name" value="MTTASE_N"/>
    <property type="match status" value="1"/>
</dbReference>
<dbReference type="GO" id="GO:0005829">
    <property type="term" value="C:cytosol"/>
    <property type="evidence" value="ECO:0007669"/>
    <property type="project" value="TreeGrafter"/>
</dbReference>
<evidence type="ECO:0000256" key="8">
    <source>
        <dbReference type="HAMAP-Rule" id="MF_01865"/>
    </source>
</evidence>
<accession>A0A7V3ZWM7</accession>
<dbReference type="InterPro" id="IPR005840">
    <property type="entry name" value="Ribosomal_uS12_MeSTrfase_RimO"/>
</dbReference>
<keyword evidence="6 8" id="KW-0408">Iron</keyword>
<keyword evidence="3 8" id="KW-0808">Transferase</keyword>
<keyword evidence="2 8" id="KW-0963">Cytoplasm</keyword>
<dbReference type="InterPro" id="IPR006638">
    <property type="entry name" value="Elp3/MiaA/NifB-like_rSAM"/>
</dbReference>
<feature type="domain" description="Radical SAM core" evidence="10">
    <location>
        <begin position="135"/>
        <end position="364"/>
    </location>
</feature>
<feature type="binding site" evidence="8">
    <location>
        <position position="156"/>
    </location>
    <ligand>
        <name>[4Fe-4S] cluster</name>
        <dbReference type="ChEBI" id="CHEBI:49883"/>
        <label>2</label>
        <note>4Fe-4S-S-AdoMet</note>
    </ligand>
</feature>
<dbReference type="SMART" id="SM00729">
    <property type="entry name" value="Elp3"/>
    <property type="match status" value="1"/>
</dbReference>
<dbReference type="NCBIfam" id="TIGR01125">
    <property type="entry name" value="30S ribosomal protein S12 methylthiotransferase RimO"/>
    <property type="match status" value="1"/>
</dbReference>
<dbReference type="AlphaFoldDB" id="A0A7V3ZWM7"/>
<evidence type="ECO:0000256" key="5">
    <source>
        <dbReference type="ARBA" id="ARBA00022723"/>
    </source>
</evidence>
<dbReference type="GO" id="GO:0051539">
    <property type="term" value="F:4 iron, 4 sulfur cluster binding"/>
    <property type="evidence" value="ECO:0007669"/>
    <property type="project" value="UniProtKB-UniRule"/>
</dbReference>
<evidence type="ECO:0000259" key="9">
    <source>
        <dbReference type="PROSITE" id="PS51449"/>
    </source>
</evidence>
<dbReference type="Gene3D" id="2.40.50.140">
    <property type="entry name" value="Nucleic acid-binding proteins"/>
    <property type="match status" value="1"/>
</dbReference>
<evidence type="ECO:0000313" key="11">
    <source>
        <dbReference type="EMBL" id="HGK64209.1"/>
    </source>
</evidence>
<dbReference type="SFLD" id="SFLDS00029">
    <property type="entry name" value="Radical_SAM"/>
    <property type="match status" value="1"/>
</dbReference>
<evidence type="ECO:0000256" key="1">
    <source>
        <dbReference type="ARBA" id="ARBA00022485"/>
    </source>
</evidence>
<evidence type="ECO:0000256" key="6">
    <source>
        <dbReference type="ARBA" id="ARBA00023004"/>
    </source>
</evidence>
<dbReference type="FunFam" id="3.80.30.20:FF:000001">
    <property type="entry name" value="tRNA-2-methylthio-N(6)-dimethylallyladenosine synthase 2"/>
    <property type="match status" value="1"/>
</dbReference>
<dbReference type="InterPro" id="IPR002792">
    <property type="entry name" value="TRAM_dom"/>
</dbReference>
<dbReference type="Pfam" id="PF04055">
    <property type="entry name" value="Radical_SAM"/>
    <property type="match status" value="1"/>
</dbReference>
<evidence type="ECO:0000256" key="3">
    <source>
        <dbReference type="ARBA" id="ARBA00022679"/>
    </source>
</evidence>
<organism evidence="11">
    <name type="scientific">candidate division WOR-3 bacterium</name>
    <dbReference type="NCBI Taxonomy" id="2052148"/>
    <lineage>
        <taxon>Bacteria</taxon>
        <taxon>Bacteria division WOR-3</taxon>
    </lineage>
</organism>
<dbReference type="Pfam" id="PF00919">
    <property type="entry name" value="UPF0004"/>
    <property type="match status" value="1"/>
</dbReference>
<keyword evidence="7 8" id="KW-0411">Iron-sulfur</keyword>
<dbReference type="GO" id="GO:0005840">
    <property type="term" value="C:ribosome"/>
    <property type="evidence" value="ECO:0007669"/>
    <property type="project" value="UniProtKB-KW"/>
</dbReference>
<dbReference type="Gene3D" id="3.80.30.20">
    <property type="entry name" value="tm_1862 like domain"/>
    <property type="match status" value="1"/>
</dbReference>
<dbReference type="Pfam" id="PF18693">
    <property type="entry name" value="TRAM_2"/>
    <property type="match status" value="1"/>
</dbReference>
<dbReference type="CDD" id="cd01335">
    <property type="entry name" value="Radical_SAM"/>
    <property type="match status" value="1"/>
</dbReference>
<dbReference type="PROSITE" id="PS51918">
    <property type="entry name" value="RADICAL_SAM"/>
    <property type="match status" value="1"/>
</dbReference>
<comment type="subcellular location">
    <subcellularLocation>
        <location evidence="8">Cytoplasm</location>
    </subcellularLocation>
</comment>
<feature type="binding site" evidence="8">
    <location>
        <position position="153"/>
    </location>
    <ligand>
        <name>[4Fe-4S] cluster</name>
        <dbReference type="ChEBI" id="CHEBI:49883"/>
        <label>2</label>
        <note>4Fe-4S-S-AdoMet</note>
    </ligand>
</feature>
<comment type="catalytic activity">
    <reaction evidence="8">
        <text>L-aspartate(89)-[ribosomal protein uS12]-hydrogen + (sulfur carrier)-SH + AH2 + 2 S-adenosyl-L-methionine = 3-methylsulfanyl-L-aspartate(89)-[ribosomal protein uS12]-hydrogen + (sulfur carrier)-H + 5'-deoxyadenosine + L-methionine + A + S-adenosyl-L-homocysteine + 2 H(+)</text>
        <dbReference type="Rhea" id="RHEA:37087"/>
        <dbReference type="Rhea" id="RHEA-COMP:10460"/>
        <dbReference type="Rhea" id="RHEA-COMP:10461"/>
        <dbReference type="Rhea" id="RHEA-COMP:14737"/>
        <dbReference type="Rhea" id="RHEA-COMP:14739"/>
        <dbReference type="ChEBI" id="CHEBI:13193"/>
        <dbReference type="ChEBI" id="CHEBI:15378"/>
        <dbReference type="ChEBI" id="CHEBI:17319"/>
        <dbReference type="ChEBI" id="CHEBI:17499"/>
        <dbReference type="ChEBI" id="CHEBI:29917"/>
        <dbReference type="ChEBI" id="CHEBI:29961"/>
        <dbReference type="ChEBI" id="CHEBI:57844"/>
        <dbReference type="ChEBI" id="CHEBI:57856"/>
        <dbReference type="ChEBI" id="CHEBI:59789"/>
        <dbReference type="ChEBI" id="CHEBI:64428"/>
        <dbReference type="ChEBI" id="CHEBI:73599"/>
        <dbReference type="EC" id="2.8.4.4"/>
    </reaction>
</comment>
<reference evidence="11" key="1">
    <citation type="journal article" date="2020" name="mSystems">
        <title>Genome- and Community-Level Interaction Insights into Carbon Utilization and Element Cycling Functions of Hydrothermarchaeota in Hydrothermal Sediment.</title>
        <authorList>
            <person name="Zhou Z."/>
            <person name="Liu Y."/>
            <person name="Xu W."/>
            <person name="Pan J."/>
            <person name="Luo Z.H."/>
            <person name="Li M."/>
        </authorList>
    </citation>
    <scope>NUCLEOTIDE SEQUENCE [LARGE SCALE GENOMIC DNA]</scope>
    <source>
        <strain evidence="11">SpSt-697</strain>
    </source>
</reference>
<dbReference type="InterPro" id="IPR007197">
    <property type="entry name" value="rSAM"/>
</dbReference>
<dbReference type="InterPro" id="IPR023404">
    <property type="entry name" value="rSAM_horseshoe"/>
</dbReference>
<dbReference type="InterPro" id="IPR020612">
    <property type="entry name" value="Methylthiotransferase_CS"/>
</dbReference>
<comment type="function">
    <text evidence="8">Catalyzes the methylthiolation of an aspartic acid residue of ribosomal protein uS12.</text>
</comment>
<feature type="domain" description="MTTase N-terminal" evidence="9">
    <location>
        <begin position="2"/>
        <end position="118"/>
    </location>
</feature>
<keyword evidence="5 8" id="KW-0479">Metal-binding</keyword>
<dbReference type="SFLD" id="SFLDG01082">
    <property type="entry name" value="B12-binding_domain_containing"/>
    <property type="match status" value="1"/>
</dbReference>
<dbReference type="GO" id="GO:0046872">
    <property type="term" value="F:metal ion binding"/>
    <property type="evidence" value="ECO:0007669"/>
    <property type="project" value="UniProtKB-KW"/>
</dbReference>
<evidence type="ECO:0000256" key="2">
    <source>
        <dbReference type="ARBA" id="ARBA00022490"/>
    </source>
</evidence>
<evidence type="ECO:0000256" key="4">
    <source>
        <dbReference type="ARBA" id="ARBA00022691"/>
    </source>
</evidence>
<feature type="binding site" evidence="8">
    <location>
        <position position="81"/>
    </location>
    <ligand>
        <name>[4Fe-4S] cluster</name>
        <dbReference type="ChEBI" id="CHEBI:49883"/>
        <label>1</label>
    </ligand>
</feature>
<gene>
    <name evidence="8 11" type="primary">rimO</name>
    <name evidence="11" type="ORF">ENU74_06455</name>
</gene>
<dbReference type="SUPFAM" id="SSF102114">
    <property type="entry name" value="Radical SAM enzymes"/>
    <property type="match status" value="1"/>
</dbReference>
<dbReference type="SFLD" id="SFLDG01061">
    <property type="entry name" value="methylthiotransferase"/>
    <property type="match status" value="1"/>
</dbReference>
<dbReference type="HAMAP" id="MF_01865">
    <property type="entry name" value="MTTase_RimO"/>
    <property type="match status" value="1"/>
</dbReference>
<evidence type="ECO:0000256" key="7">
    <source>
        <dbReference type="ARBA" id="ARBA00023014"/>
    </source>
</evidence>
<dbReference type="InterPro" id="IPR013848">
    <property type="entry name" value="Methylthiotransferase_N"/>
</dbReference>
<dbReference type="EC" id="2.8.4.4" evidence="8"/>
<dbReference type="GO" id="GO:0103039">
    <property type="term" value="F:protein methylthiotransferase activity"/>
    <property type="evidence" value="ECO:0007669"/>
    <property type="project" value="UniProtKB-EC"/>
</dbReference>
<name>A0A7V3ZWM7_UNCW3</name>
<evidence type="ECO:0000259" key="10">
    <source>
        <dbReference type="PROSITE" id="PS51918"/>
    </source>
</evidence>
<dbReference type="InterPro" id="IPR058240">
    <property type="entry name" value="rSAM_sf"/>
</dbReference>
<protein>
    <recommendedName>
        <fullName evidence="8">Ribosomal protein uS12 methylthiotransferase RimO</fullName>
        <shortName evidence="8">uS12 MTTase</shortName>
        <shortName evidence="8">uS12 methylthiotransferase</shortName>
        <ecNumber evidence="8">2.8.4.4</ecNumber>
    </recommendedName>
    <alternativeName>
        <fullName evidence="8">Ribosomal protein uS12 (aspartate-C(3))-methylthiotransferase</fullName>
    </alternativeName>
    <alternativeName>
        <fullName evidence="8">Ribosome maturation factor RimO</fullName>
    </alternativeName>
</protein>
<dbReference type="GO" id="GO:0006400">
    <property type="term" value="P:tRNA modification"/>
    <property type="evidence" value="ECO:0007669"/>
    <property type="project" value="InterPro"/>
</dbReference>
<comment type="similarity">
    <text evidence="8">Belongs to the methylthiotransferase family. RimO subfamily.</text>
</comment>
<sequence length="433" mass="50819">MKKVSLIFLGCPKNQVDCEKILYSLLKNNYQITNNLEESEIAILTTCAFIKKGIKECENWLKRLIRLKEKDKLEKIILFGCLIEREGERLLEKYPEVDYFVGLSGLAKIPQIIKENKRFYWQEKKTVLIKTLPRIITQPFAYLKIADGCQNFCSYCLIPKIRGNYQSRKIEEIVKEASELVSLGIKEIILVAQDTTLYGIDIYQKPSLSQLLKELVKIDNLKWLRILYTHPAHYDDELLAIIKNEEKIVKYLDIPIQHVSNKILKLMNRPYTQKDLIKLLKKLRKIPQLVLRTTVMVGFPFEEERDFSELLSFIKDWQFEYLGCFIYSREEDTPASELAGQIKEEIKRARYHRLMRIQQKITFSFLDSLKNKKTAILVEKKNSGRAYFQTPEIDGNILFKKATVNIGDFSLCQIRERRGYNLLAKIIDKKIVD</sequence>
<keyword evidence="1 8" id="KW-0004">4Fe-4S</keyword>
<dbReference type="PANTHER" id="PTHR43837:SF1">
    <property type="entry name" value="RIBOSOMAL PROTEIN US12 METHYLTHIOTRANSFERASE RIMO"/>
    <property type="match status" value="1"/>
</dbReference>
<dbReference type="InterPro" id="IPR005839">
    <property type="entry name" value="Methylthiotransferase"/>
</dbReference>
<dbReference type="Gene3D" id="3.40.50.12160">
    <property type="entry name" value="Methylthiotransferase, N-terminal domain"/>
    <property type="match status" value="1"/>
</dbReference>
<dbReference type="NCBIfam" id="TIGR00089">
    <property type="entry name" value="MiaB/RimO family radical SAM methylthiotransferase"/>
    <property type="match status" value="1"/>
</dbReference>
<keyword evidence="4 8" id="KW-0949">S-adenosyl-L-methionine</keyword>